<dbReference type="RefSeq" id="WP_408169474.1">
    <property type="nucleotide sequence ID" value="NZ_JAQQFR010000013.1"/>
</dbReference>
<dbReference type="PIRSF" id="PIRSF038896">
    <property type="entry name" value="NAPE-PLD"/>
    <property type="match status" value="1"/>
</dbReference>
<dbReference type="EMBL" id="JAQQFR010000013">
    <property type="protein sequence ID" value="MFL9880436.1"/>
    <property type="molecule type" value="Genomic_DNA"/>
</dbReference>
<dbReference type="SUPFAM" id="SSF56281">
    <property type="entry name" value="Metallo-hydrolase/oxidoreductase"/>
    <property type="match status" value="1"/>
</dbReference>
<name>A0ABW8ZBM5_9BURK</name>
<dbReference type="InterPro" id="IPR001279">
    <property type="entry name" value="Metallo-B-lactamas"/>
</dbReference>
<dbReference type="Gene3D" id="3.60.15.10">
    <property type="entry name" value="Ribonuclease Z/Hydroxyacylglutathione hydrolase-like"/>
    <property type="match status" value="1"/>
</dbReference>
<proteinExistence type="predicted"/>
<organism evidence="2 3">
    <name type="scientific">Herbaspirillum rhizosphaerae</name>
    <dbReference type="NCBI Taxonomy" id="346179"/>
    <lineage>
        <taxon>Bacteria</taxon>
        <taxon>Pseudomonadati</taxon>
        <taxon>Pseudomonadota</taxon>
        <taxon>Betaproteobacteria</taxon>
        <taxon>Burkholderiales</taxon>
        <taxon>Oxalobacteraceae</taxon>
        <taxon>Herbaspirillum</taxon>
    </lineage>
</organism>
<dbReference type="InterPro" id="IPR036866">
    <property type="entry name" value="RibonucZ/Hydroxyglut_hydro"/>
</dbReference>
<evidence type="ECO:0000259" key="1">
    <source>
        <dbReference type="Pfam" id="PF12706"/>
    </source>
</evidence>
<feature type="domain" description="Metallo-beta-lactamase" evidence="1">
    <location>
        <begin position="98"/>
        <end position="301"/>
    </location>
</feature>
<sequence length="344" mass="38405">MVLALISAGCAAASKYYDPDKPNRTPSGFRNNYPQEPRASLLKWQWERITQGVPKAPANHYQFPMATPEIAWLQSNKTASSVTWISHATALLQIDGMNVITDPMFSDRASPFSFIGPKRKVPLNITLAQLPHIDVVVISHNHYDHLDQASVEQLNQQAGGPPLFLVPLGVKDWMAGIGITNVREMDWWDKTVVGKLDVHFVPAQHWSARGLMDRSETLWGGWVIKTGEGAPRPFSVFFAGDTGYSKDFQDIGRRFGSFDLALIPIGAYAPRWFMKGQHVDPEEAVLIHKDVHAKRSIGIHWGTFELADEPIDEPPKLLTEAAKKAGLPEDEFTVLKHGETLRLN</sequence>
<keyword evidence="3" id="KW-1185">Reference proteome</keyword>
<gene>
    <name evidence="2" type="ORF">PQR63_18705</name>
</gene>
<evidence type="ECO:0000313" key="3">
    <source>
        <dbReference type="Proteomes" id="UP001629214"/>
    </source>
</evidence>
<dbReference type="InterPro" id="IPR024884">
    <property type="entry name" value="NAPE-PLD"/>
</dbReference>
<accession>A0ABW8ZBM5</accession>
<dbReference type="Proteomes" id="UP001629214">
    <property type="component" value="Unassembled WGS sequence"/>
</dbReference>
<dbReference type="CDD" id="cd16283">
    <property type="entry name" value="RomA-like_MBL-fold"/>
    <property type="match status" value="1"/>
</dbReference>
<evidence type="ECO:0000313" key="2">
    <source>
        <dbReference type="EMBL" id="MFL9880436.1"/>
    </source>
</evidence>
<protein>
    <submittedName>
        <fullName evidence="2">MBL fold metallo-hydrolase</fullName>
    </submittedName>
</protein>
<dbReference type="PANTHER" id="PTHR15032:SF4">
    <property type="entry name" value="N-ACYL-PHOSPHATIDYLETHANOLAMINE-HYDROLYZING PHOSPHOLIPASE D"/>
    <property type="match status" value="1"/>
</dbReference>
<dbReference type="PANTHER" id="PTHR15032">
    <property type="entry name" value="N-ACYL-PHOSPHATIDYLETHANOLAMINE-HYDROLYZING PHOSPHOLIPASE D"/>
    <property type="match status" value="1"/>
</dbReference>
<dbReference type="Pfam" id="PF12706">
    <property type="entry name" value="Lactamase_B_2"/>
    <property type="match status" value="1"/>
</dbReference>
<reference evidence="2 3" key="1">
    <citation type="journal article" date="2024" name="Chem. Sci.">
        <title>Discovery of megapolipeptins by genome mining of a Burkholderiales bacteria collection.</title>
        <authorList>
            <person name="Paulo B.S."/>
            <person name="Recchia M.J.J."/>
            <person name="Lee S."/>
            <person name="Fergusson C.H."/>
            <person name="Romanowski S.B."/>
            <person name="Hernandez A."/>
            <person name="Krull N."/>
            <person name="Liu D.Y."/>
            <person name="Cavanagh H."/>
            <person name="Bos A."/>
            <person name="Gray C.A."/>
            <person name="Murphy B.T."/>
            <person name="Linington R.G."/>
            <person name="Eustaquio A.S."/>
        </authorList>
    </citation>
    <scope>NUCLEOTIDE SEQUENCE [LARGE SCALE GENOMIC DNA]</scope>
    <source>
        <strain evidence="2 3">RL21-008-BIB-B</strain>
    </source>
</reference>
<comment type="caution">
    <text evidence="2">The sequence shown here is derived from an EMBL/GenBank/DDBJ whole genome shotgun (WGS) entry which is preliminary data.</text>
</comment>